<dbReference type="GO" id="GO:0036440">
    <property type="term" value="F:citrate synthase activity"/>
    <property type="evidence" value="ECO:0007669"/>
    <property type="project" value="UniProtKB-EC"/>
</dbReference>
<dbReference type="PROSITE" id="PS00480">
    <property type="entry name" value="CITRATE_SYNTHASE"/>
    <property type="match status" value="1"/>
</dbReference>
<dbReference type="PRINTS" id="PR00143">
    <property type="entry name" value="CITRTSNTHASE"/>
</dbReference>
<keyword evidence="4 6" id="KW-0808">Transferase</keyword>
<comment type="caution">
    <text evidence="9">The sequence shown here is derived from an EMBL/GenBank/DDBJ whole genome shotgun (WGS) entry which is preliminary data.</text>
</comment>
<reference evidence="9 10" key="1">
    <citation type="submission" date="2016-04" db="EMBL/GenBank/DDBJ databases">
        <title>Acidithiobacillus ferrooxidans genome sequencing and assembly.</title>
        <authorList>
            <person name="Zhou Z."/>
        </authorList>
    </citation>
    <scope>NUCLEOTIDE SEQUENCE [LARGE SCALE GENOMIC DNA]</scope>
    <source>
        <strain evidence="9 10">BY0502</strain>
    </source>
</reference>
<dbReference type="GO" id="GO:0006099">
    <property type="term" value="P:tricarboxylic acid cycle"/>
    <property type="evidence" value="ECO:0007669"/>
    <property type="project" value="UniProtKB-UniPathway"/>
</dbReference>
<name>A0A179BNW2_ACIFR</name>
<dbReference type="AlphaFoldDB" id="A0A179BNW2"/>
<dbReference type="PANTHER" id="PTHR11739">
    <property type="entry name" value="CITRATE SYNTHASE"/>
    <property type="match status" value="1"/>
</dbReference>
<dbReference type="InterPro" id="IPR024176">
    <property type="entry name" value="Citrate_synthase_bac-typ"/>
</dbReference>
<organism evidence="9 10">
    <name type="scientific">Acidithiobacillus ferrooxidans</name>
    <name type="common">Thiobacillus ferrooxidans</name>
    <dbReference type="NCBI Taxonomy" id="920"/>
    <lineage>
        <taxon>Bacteria</taxon>
        <taxon>Pseudomonadati</taxon>
        <taxon>Pseudomonadota</taxon>
        <taxon>Acidithiobacillia</taxon>
        <taxon>Acidithiobacillales</taxon>
        <taxon>Acidithiobacillaceae</taxon>
        <taxon>Acidithiobacillus</taxon>
    </lineage>
</organism>
<dbReference type="GO" id="GO:0005829">
    <property type="term" value="C:cytosol"/>
    <property type="evidence" value="ECO:0007669"/>
    <property type="project" value="TreeGrafter"/>
</dbReference>
<evidence type="ECO:0000256" key="6">
    <source>
        <dbReference type="PIRNR" id="PIRNR001369"/>
    </source>
</evidence>
<evidence type="ECO:0000256" key="4">
    <source>
        <dbReference type="ARBA" id="ARBA00022679"/>
    </source>
</evidence>
<dbReference type="PIRSF" id="PIRSF001369">
    <property type="entry name" value="Citrate_synth"/>
    <property type="match status" value="1"/>
</dbReference>
<dbReference type="OrthoDB" id="5288391at2"/>
<dbReference type="UniPathway" id="UPA00223">
    <property type="reaction ID" value="UER00717"/>
</dbReference>
<dbReference type="NCBIfam" id="TIGR01800">
    <property type="entry name" value="cit_synth_II"/>
    <property type="match status" value="1"/>
</dbReference>
<dbReference type="InterPro" id="IPR036969">
    <property type="entry name" value="Citrate_synthase_sf"/>
</dbReference>
<dbReference type="Gene3D" id="1.10.580.10">
    <property type="entry name" value="Citrate Synthase, domain 1"/>
    <property type="match status" value="1"/>
</dbReference>
<dbReference type="Proteomes" id="UP000078302">
    <property type="component" value="Unassembled WGS sequence"/>
</dbReference>
<feature type="active site" evidence="7">
    <location>
        <position position="266"/>
    </location>
</feature>
<gene>
    <name evidence="9" type="ORF">A4H96_02445</name>
</gene>
<comment type="pathway">
    <text evidence="1">Carbohydrate metabolism; tricarboxylic acid cycle; isocitrate from oxaloacetate: step 1/2.</text>
</comment>
<evidence type="ECO:0000256" key="3">
    <source>
        <dbReference type="ARBA" id="ARBA00022532"/>
    </source>
</evidence>
<comment type="similarity">
    <text evidence="2 6 8">Belongs to the citrate synthase family.</text>
</comment>
<feature type="active site" evidence="7">
    <location>
        <position position="322"/>
    </location>
</feature>
<comment type="catalytic activity">
    <reaction evidence="5">
        <text>oxaloacetate + acetyl-CoA + H2O = citrate + CoA + H(+)</text>
        <dbReference type="Rhea" id="RHEA:16845"/>
        <dbReference type="ChEBI" id="CHEBI:15377"/>
        <dbReference type="ChEBI" id="CHEBI:15378"/>
        <dbReference type="ChEBI" id="CHEBI:16452"/>
        <dbReference type="ChEBI" id="CHEBI:16947"/>
        <dbReference type="ChEBI" id="CHEBI:57287"/>
        <dbReference type="ChEBI" id="CHEBI:57288"/>
        <dbReference type="EC" id="2.3.3.16"/>
    </reaction>
</comment>
<evidence type="ECO:0000313" key="9">
    <source>
        <dbReference type="EMBL" id="OAP93003.1"/>
    </source>
</evidence>
<evidence type="ECO:0000256" key="1">
    <source>
        <dbReference type="ARBA" id="ARBA00004751"/>
    </source>
</evidence>
<protein>
    <recommendedName>
        <fullName evidence="6">Citrate synthase</fullName>
    </recommendedName>
</protein>
<dbReference type="InterPro" id="IPR002020">
    <property type="entry name" value="Citrate_synthase"/>
</dbReference>
<sequence length="390" mass="43323">MAEPNFTPGLEGVAATHSSISNIDGVAGLLSYRGFAIADLVAHSSFEEVALLLLDGVLPSAAGLGEFDRGLRTHRQVKYNVREIMKFMPVTGHPMDMLHCAVASLGMFYPQQELSDAERENTLHLDAMAMRIIARMPTIVAMWEQMRFGNDPIPPRPDLGHAANFLYMISGREPDPAFAKILDTCLILHAEHTINASTFSVLVTSSTLTNPYHVIGGAIGTLAGPLHGGANQKVIEMLEEIGSVQRVGAYLDERMANKDKIWGFGHRVYKTRDPRAAILKDTMEELASHGHLRHSRLFEIAIEMERQATERLGPKGIHANVDFYSGVLYHEMGIKADLFTPIFAMARSAGWLAHWREQLADNRIFRPTQVYTGEQSQHYVPVAERSRKNV</sequence>
<dbReference type="EMBL" id="LVXZ01000022">
    <property type="protein sequence ID" value="OAP93003.1"/>
    <property type="molecule type" value="Genomic_DNA"/>
</dbReference>
<proteinExistence type="inferred from homology"/>
<dbReference type="InterPro" id="IPR016143">
    <property type="entry name" value="Citrate_synth-like_sm_a-sub"/>
</dbReference>
<keyword evidence="10" id="KW-1185">Reference proteome</keyword>
<evidence type="ECO:0000256" key="2">
    <source>
        <dbReference type="ARBA" id="ARBA00010566"/>
    </source>
</evidence>
<dbReference type="GO" id="GO:0005975">
    <property type="term" value="P:carbohydrate metabolic process"/>
    <property type="evidence" value="ECO:0007669"/>
    <property type="project" value="TreeGrafter"/>
</dbReference>
<dbReference type="CDD" id="cd06112">
    <property type="entry name" value="citrate_synt_like_1_1"/>
    <property type="match status" value="1"/>
</dbReference>
<evidence type="ECO:0000313" key="10">
    <source>
        <dbReference type="Proteomes" id="UP000078302"/>
    </source>
</evidence>
<dbReference type="InterPro" id="IPR019810">
    <property type="entry name" value="Citrate_synthase_AS"/>
</dbReference>
<evidence type="ECO:0000256" key="5">
    <source>
        <dbReference type="ARBA" id="ARBA00049288"/>
    </source>
</evidence>
<dbReference type="PANTHER" id="PTHR11739:SF4">
    <property type="entry name" value="CITRATE SYNTHASE, PEROXISOMAL"/>
    <property type="match status" value="1"/>
</dbReference>
<evidence type="ECO:0000256" key="8">
    <source>
        <dbReference type="RuleBase" id="RU003406"/>
    </source>
</evidence>
<dbReference type="InterPro" id="IPR011278">
    <property type="entry name" value="2-MeCitrate/Citrate_synth_II"/>
</dbReference>
<dbReference type="RefSeq" id="WP_064218116.1">
    <property type="nucleotide sequence ID" value="NZ_LVXZ01000022.1"/>
</dbReference>
<dbReference type="NCBIfam" id="NF010639">
    <property type="entry name" value="PRK14036.1"/>
    <property type="match status" value="1"/>
</dbReference>
<dbReference type="InterPro" id="IPR016142">
    <property type="entry name" value="Citrate_synth-like_lrg_a-sub"/>
</dbReference>
<keyword evidence="3" id="KW-0816">Tricarboxylic acid cycle</keyword>
<dbReference type="Gene3D" id="1.10.230.10">
    <property type="entry name" value="Cytochrome P450-Terp, domain 2"/>
    <property type="match status" value="1"/>
</dbReference>
<dbReference type="SUPFAM" id="SSF48256">
    <property type="entry name" value="Citrate synthase"/>
    <property type="match status" value="1"/>
</dbReference>
<accession>A0A179BNW2</accession>
<evidence type="ECO:0000256" key="7">
    <source>
        <dbReference type="PIRSR" id="PIRSR001369-1"/>
    </source>
</evidence>
<dbReference type="Pfam" id="PF00285">
    <property type="entry name" value="Citrate_synt"/>
    <property type="match status" value="1"/>
</dbReference>